<gene>
    <name evidence="2" type="ORF">EZS27_038028</name>
    <name evidence="1" type="ORF">EZS27_044213</name>
</gene>
<organism evidence="1">
    <name type="scientific">termite gut metagenome</name>
    <dbReference type="NCBI Taxonomy" id="433724"/>
    <lineage>
        <taxon>unclassified sequences</taxon>
        <taxon>metagenomes</taxon>
        <taxon>organismal metagenomes</taxon>
    </lineage>
</organism>
<reference evidence="1" key="1">
    <citation type="submission" date="2019-03" db="EMBL/GenBank/DDBJ databases">
        <title>Single cell metagenomics reveals metabolic interactions within the superorganism composed of flagellate Streblomastix strix and complex community of Bacteroidetes bacteria on its surface.</title>
        <authorList>
            <person name="Treitli S.C."/>
            <person name="Kolisko M."/>
            <person name="Husnik F."/>
            <person name="Keeling P."/>
            <person name="Hampl V."/>
        </authorList>
    </citation>
    <scope>NUCLEOTIDE SEQUENCE</scope>
    <source>
        <strain evidence="1">STM</strain>
    </source>
</reference>
<dbReference type="AlphaFoldDB" id="A0A5J4P626"/>
<name>A0A5J4P626_9ZZZZ</name>
<proteinExistence type="predicted"/>
<feature type="non-terminal residue" evidence="1">
    <location>
        <position position="1"/>
    </location>
</feature>
<sequence>KAEKEGEPMLSPERIYEFIREDKASGGYFIRT</sequence>
<protein>
    <submittedName>
        <fullName evidence="1">Uncharacterized protein</fullName>
    </submittedName>
</protein>
<evidence type="ECO:0000313" key="1">
    <source>
        <dbReference type="EMBL" id="KAA6304143.1"/>
    </source>
</evidence>
<comment type="caution">
    <text evidence="1">The sequence shown here is derived from an EMBL/GenBank/DDBJ whole genome shotgun (WGS) entry which is preliminary data.</text>
</comment>
<dbReference type="EMBL" id="SNRY01007289">
    <property type="protein sequence ID" value="KAA6310717.1"/>
    <property type="molecule type" value="Genomic_DNA"/>
</dbReference>
<dbReference type="EMBL" id="SNRY01011748">
    <property type="protein sequence ID" value="KAA6304143.1"/>
    <property type="molecule type" value="Genomic_DNA"/>
</dbReference>
<accession>A0A5J4P626</accession>
<evidence type="ECO:0000313" key="2">
    <source>
        <dbReference type="EMBL" id="KAA6310717.1"/>
    </source>
</evidence>